<evidence type="ECO:0000313" key="6">
    <source>
        <dbReference type="EMBL" id="PIO73885.1"/>
    </source>
</evidence>
<feature type="transmembrane region" description="Helical" evidence="5">
    <location>
        <begin position="240"/>
        <end position="261"/>
    </location>
</feature>
<accession>A0A2G9UUF0</accession>
<dbReference type="GO" id="GO:0005765">
    <property type="term" value="C:lysosomal membrane"/>
    <property type="evidence" value="ECO:0007669"/>
    <property type="project" value="TreeGrafter"/>
</dbReference>
<feature type="transmembrane region" description="Helical" evidence="5">
    <location>
        <begin position="204"/>
        <end position="228"/>
    </location>
</feature>
<dbReference type="Pfam" id="PF07690">
    <property type="entry name" value="MFS_1"/>
    <property type="match status" value="1"/>
</dbReference>
<dbReference type="GO" id="GO:0022857">
    <property type="term" value="F:transmembrane transporter activity"/>
    <property type="evidence" value="ECO:0007669"/>
    <property type="project" value="InterPro"/>
</dbReference>
<feature type="transmembrane region" description="Helical" evidence="5">
    <location>
        <begin position="300"/>
        <end position="323"/>
    </location>
</feature>
<dbReference type="SUPFAM" id="SSF103473">
    <property type="entry name" value="MFS general substrate transporter"/>
    <property type="match status" value="2"/>
</dbReference>
<comment type="subcellular location">
    <subcellularLocation>
        <location evidence="1">Membrane</location>
        <topology evidence="1">Multi-pass membrane protein</topology>
    </subcellularLocation>
</comment>
<evidence type="ECO:0000256" key="4">
    <source>
        <dbReference type="ARBA" id="ARBA00023136"/>
    </source>
</evidence>
<dbReference type="EMBL" id="KZ345370">
    <property type="protein sequence ID" value="PIO73885.1"/>
    <property type="molecule type" value="Genomic_DNA"/>
</dbReference>
<feature type="transmembrane region" description="Helical" evidence="5">
    <location>
        <begin position="71"/>
        <end position="90"/>
    </location>
</feature>
<dbReference type="InterPro" id="IPR036259">
    <property type="entry name" value="MFS_trans_sf"/>
</dbReference>
<feature type="transmembrane region" description="Helical" evidence="5">
    <location>
        <begin position="452"/>
        <end position="471"/>
    </location>
</feature>
<proteinExistence type="predicted"/>
<sequence>MLATNGALCIIVYAGFVIKLGDYKILGPRRQDHVDTYNENNDHPRLSGDYARDYADGRKFGSNHWSTSGCITIPSLSTLGATLLLWLVFYRRLVPLKVPELSCGQHMKYPNGVKYRMGATTGRSPQPDLPFDRKGCARCTNFVVTGRLGNDIGGGLVPADTNPGLSYMCGLEHEAYEPKPSHFVPSRDVALTGLSGKDTPWKSIYLLTAICMFCGVQFAIFFPTLWPFLNQVDPTASETFFGIITAVFSIGQGLASPAFGFWMNRSKSVRQPLICGILIMILSNVVFCFVEAFREGERRWVMMVARFFIGLGAGTVGVMRAYASTASSLKDRTRAITFIQASYVIGMTIGPAIPVVFAPIKFPGITFGPLHINMYTAPAWFATIICILSVVSLLIFLEERYAGILESEDSDDDCNLLPKFDMIAVSVCVITQFTLMFIITNLETVSNGRERIWTMIGLAAGLLYHVGTFPYPVGPTLSWTPANATKNNESVGCDPNKFKWCTTTHHGIYAVTAYFEDFYLAKLLKSTGLEISVDEGHLSDIIWADEGIFKPDVPHNSQNPRQLLCSTEKNSRKRRVSFWLSAVLYCTVLAACFPIVNIAMNTLFSKILGPRRQGTMQGVMLMSGSLARTIGPLAVAALFQAYGPVPLWGIEMFTLGATLLLWAAFYRRLVPLKIPDLSCGECTKYPNGVKYRL</sequence>
<evidence type="ECO:0000313" key="7">
    <source>
        <dbReference type="Proteomes" id="UP000230423"/>
    </source>
</evidence>
<keyword evidence="7" id="KW-1185">Reference proteome</keyword>
<feature type="transmembrane region" description="Helical" evidence="5">
    <location>
        <begin position="578"/>
        <end position="599"/>
    </location>
</feature>
<organism evidence="6 7">
    <name type="scientific">Teladorsagia circumcincta</name>
    <name type="common">Brown stomach worm</name>
    <name type="synonym">Ostertagia circumcincta</name>
    <dbReference type="NCBI Taxonomy" id="45464"/>
    <lineage>
        <taxon>Eukaryota</taxon>
        <taxon>Metazoa</taxon>
        <taxon>Ecdysozoa</taxon>
        <taxon>Nematoda</taxon>
        <taxon>Chromadorea</taxon>
        <taxon>Rhabditida</taxon>
        <taxon>Rhabditina</taxon>
        <taxon>Rhabditomorpha</taxon>
        <taxon>Strongyloidea</taxon>
        <taxon>Trichostrongylidae</taxon>
        <taxon>Teladorsagia</taxon>
    </lineage>
</organism>
<evidence type="ECO:0000256" key="1">
    <source>
        <dbReference type="ARBA" id="ARBA00004141"/>
    </source>
</evidence>
<dbReference type="Proteomes" id="UP000230423">
    <property type="component" value="Unassembled WGS sequence"/>
</dbReference>
<feature type="transmembrane region" description="Helical" evidence="5">
    <location>
        <begin position="335"/>
        <end position="357"/>
    </location>
</feature>
<evidence type="ECO:0000256" key="3">
    <source>
        <dbReference type="ARBA" id="ARBA00022989"/>
    </source>
</evidence>
<protein>
    <submittedName>
        <fullName evidence="6">Transporter, major facilitator family protein</fullName>
    </submittedName>
</protein>
<keyword evidence="3 5" id="KW-1133">Transmembrane helix</keyword>
<evidence type="ECO:0000256" key="2">
    <source>
        <dbReference type="ARBA" id="ARBA00022692"/>
    </source>
</evidence>
<dbReference type="InterPro" id="IPR011701">
    <property type="entry name" value="MFS"/>
</dbReference>
<dbReference type="CDD" id="cd17326">
    <property type="entry name" value="MFS_MFSD8"/>
    <property type="match status" value="1"/>
</dbReference>
<dbReference type="Gene3D" id="1.20.1250.20">
    <property type="entry name" value="MFS general substrate transporter like domains"/>
    <property type="match status" value="2"/>
</dbReference>
<keyword evidence="4 5" id="KW-0472">Membrane</keyword>
<evidence type="ECO:0000256" key="5">
    <source>
        <dbReference type="SAM" id="Phobius"/>
    </source>
</evidence>
<dbReference type="PANTHER" id="PTHR23510:SF22">
    <property type="entry name" value="MAJOR FACILITATOR SUPERFAMILY (MFS) PROFILE DOMAIN-CONTAINING PROTEIN"/>
    <property type="match status" value="1"/>
</dbReference>
<reference evidence="6 7" key="1">
    <citation type="submission" date="2015-09" db="EMBL/GenBank/DDBJ databases">
        <title>Draft genome of the parasitic nematode Teladorsagia circumcincta isolate WARC Sus (inbred).</title>
        <authorList>
            <person name="Mitreva M."/>
        </authorList>
    </citation>
    <scope>NUCLEOTIDE SEQUENCE [LARGE SCALE GENOMIC DNA]</scope>
    <source>
        <strain evidence="6 7">S</strain>
    </source>
</reference>
<feature type="transmembrane region" description="Helical" evidence="5">
    <location>
        <begin position="377"/>
        <end position="397"/>
    </location>
</feature>
<dbReference type="PANTHER" id="PTHR23510">
    <property type="entry name" value="INNER MEMBRANE TRANSPORT PROTEIN YAJR"/>
    <property type="match status" value="1"/>
</dbReference>
<dbReference type="AlphaFoldDB" id="A0A2G9UUF0"/>
<dbReference type="InterPro" id="IPR051068">
    <property type="entry name" value="MFS_Domain-Containing_Protein"/>
</dbReference>
<name>A0A2G9UUF0_TELCI</name>
<gene>
    <name evidence="6" type="ORF">TELCIR_04129</name>
</gene>
<keyword evidence="2 5" id="KW-0812">Transmembrane</keyword>
<dbReference type="OrthoDB" id="370281at2759"/>
<feature type="transmembrane region" description="Helical" evidence="5">
    <location>
        <begin position="273"/>
        <end position="294"/>
    </location>
</feature>
<feature type="transmembrane region" description="Helical" evidence="5">
    <location>
        <begin position="645"/>
        <end position="665"/>
    </location>
</feature>